<evidence type="ECO:0000256" key="1">
    <source>
        <dbReference type="ARBA" id="ARBA00022553"/>
    </source>
</evidence>
<feature type="domain" description="OmpR/PhoB-type" evidence="9">
    <location>
        <begin position="124"/>
        <end position="222"/>
    </location>
</feature>
<keyword evidence="1 6" id="KW-0597">Phosphoprotein</keyword>
<dbReference type="InterPro" id="IPR001867">
    <property type="entry name" value="OmpR/PhoB-type_DNA-bd"/>
</dbReference>
<organism evidence="10 11">
    <name type="scientific">Lacipirellula limnantheis</name>
    <dbReference type="NCBI Taxonomy" id="2528024"/>
    <lineage>
        <taxon>Bacteria</taxon>
        <taxon>Pseudomonadati</taxon>
        <taxon>Planctomycetota</taxon>
        <taxon>Planctomycetia</taxon>
        <taxon>Pirellulales</taxon>
        <taxon>Lacipirellulaceae</taxon>
        <taxon>Lacipirellula</taxon>
    </lineage>
</organism>
<dbReference type="SMART" id="SM00862">
    <property type="entry name" value="Trans_reg_C"/>
    <property type="match status" value="1"/>
</dbReference>
<proteinExistence type="predicted"/>
<evidence type="ECO:0000313" key="11">
    <source>
        <dbReference type="Proteomes" id="UP000317909"/>
    </source>
</evidence>
<dbReference type="CDD" id="cd00383">
    <property type="entry name" value="trans_reg_C"/>
    <property type="match status" value="1"/>
</dbReference>
<keyword evidence="3" id="KW-0805">Transcription regulation</keyword>
<dbReference type="CDD" id="cd17624">
    <property type="entry name" value="REC_OmpR_PmrA-like"/>
    <property type="match status" value="1"/>
</dbReference>
<dbReference type="Pfam" id="PF00072">
    <property type="entry name" value="Response_reg"/>
    <property type="match status" value="1"/>
</dbReference>
<feature type="DNA-binding region" description="OmpR/PhoB-type" evidence="7">
    <location>
        <begin position="124"/>
        <end position="222"/>
    </location>
</feature>
<evidence type="ECO:0000313" key="10">
    <source>
        <dbReference type="EMBL" id="QDT75528.1"/>
    </source>
</evidence>
<dbReference type="Gene3D" id="6.10.250.690">
    <property type="match status" value="1"/>
</dbReference>
<evidence type="ECO:0000259" key="9">
    <source>
        <dbReference type="PROSITE" id="PS51755"/>
    </source>
</evidence>
<dbReference type="GO" id="GO:0000156">
    <property type="term" value="F:phosphorelay response regulator activity"/>
    <property type="evidence" value="ECO:0007669"/>
    <property type="project" value="TreeGrafter"/>
</dbReference>
<dbReference type="GO" id="GO:0000976">
    <property type="term" value="F:transcription cis-regulatory region binding"/>
    <property type="evidence" value="ECO:0007669"/>
    <property type="project" value="TreeGrafter"/>
</dbReference>
<feature type="modified residue" description="4-aspartylphosphate" evidence="6">
    <location>
        <position position="51"/>
    </location>
</feature>
<protein>
    <submittedName>
        <fullName evidence="10">Transcriptional regulatory protein CusR</fullName>
    </submittedName>
</protein>
<sequence length="223" mass="24755">MEVLVVEDDEILGKAIRRGLEDAGHRCTLVANGAKGLEVAIAQKCDAIVLDLMLPDRPGLEVLRAIRAQGIRTPVIILTALGSVEERVDGLNAGADDYLIKPFSFPELLARLTAISRRAHNLTAQNLCVGPLSLDLATRRVTRDAQEIDLTPTEFSLLEFLMRNGGQVLTRKMLSEHLWDSDWEGVTNVIEVHITRLRGKIDRDFDQPLLQTVRGRGYVLRVS</sequence>
<gene>
    <name evidence="10" type="primary">cusR</name>
    <name evidence="10" type="ORF">I41_47390</name>
</gene>
<keyword evidence="2" id="KW-0902">Two-component regulatory system</keyword>
<dbReference type="Proteomes" id="UP000317909">
    <property type="component" value="Chromosome"/>
</dbReference>
<dbReference type="EMBL" id="CP036339">
    <property type="protein sequence ID" value="QDT75528.1"/>
    <property type="molecule type" value="Genomic_DNA"/>
</dbReference>
<evidence type="ECO:0000256" key="5">
    <source>
        <dbReference type="ARBA" id="ARBA00023163"/>
    </source>
</evidence>
<dbReference type="FunFam" id="1.10.10.10:FF:000005">
    <property type="entry name" value="Two-component system response regulator"/>
    <property type="match status" value="1"/>
</dbReference>
<dbReference type="InterPro" id="IPR039420">
    <property type="entry name" value="WalR-like"/>
</dbReference>
<evidence type="ECO:0000256" key="3">
    <source>
        <dbReference type="ARBA" id="ARBA00023015"/>
    </source>
</evidence>
<dbReference type="OrthoDB" id="272875at2"/>
<dbReference type="Gene3D" id="3.40.50.2300">
    <property type="match status" value="1"/>
</dbReference>
<reference evidence="10 11" key="1">
    <citation type="submission" date="2019-02" db="EMBL/GenBank/DDBJ databases">
        <title>Deep-cultivation of Planctomycetes and their phenomic and genomic characterization uncovers novel biology.</title>
        <authorList>
            <person name="Wiegand S."/>
            <person name="Jogler M."/>
            <person name="Boedeker C."/>
            <person name="Pinto D."/>
            <person name="Vollmers J."/>
            <person name="Rivas-Marin E."/>
            <person name="Kohn T."/>
            <person name="Peeters S.H."/>
            <person name="Heuer A."/>
            <person name="Rast P."/>
            <person name="Oberbeckmann S."/>
            <person name="Bunk B."/>
            <person name="Jeske O."/>
            <person name="Meyerdierks A."/>
            <person name="Storesund J.E."/>
            <person name="Kallscheuer N."/>
            <person name="Luecker S."/>
            <person name="Lage O.M."/>
            <person name="Pohl T."/>
            <person name="Merkel B.J."/>
            <person name="Hornburger P."/>
            <person name="Mueller R.-W."/>
            <person name="Bruemmer F."/>
            <person name="Labrenz M."/>
            <person name="Spormann A.M."/>
            <person name="Op den Camp H."/>
            <person name="Overmann J."/>
            <person name="Amann R."/>
            <person name="Jetten M.S.M."/>
            <person name="Mascher T."/>
            <person name="Medema M.H."/>
            <person name="Devos D.P."/>
            <person name="Kaster A.-K."/>
            <person name="Ovreas L."/>
            <person name="Rohde M."/>
            <person name="Galperin M.Y."/>
            <person name="Jogler C."/>
        </authorList>
    </citation>
    <scope>NUCLEOTIDE SEQUENCE [LARGE SCALE GENOMIC DNA]</scope>
    <source>
        <strain evidence="10 11">I41</strain>
    </source>
</reference>
<dbReference type="GO" id="GO:0006355">
    <property type="term" value="P:regulation of DNA-templated transcription"/>
    <property type="evidence" value="ECO:0007669"/>
    <property type="project" value="InterPro"/>
</dbReference>
<keyword evidence="5" id="KW-0804">Transcription</keyword>
<dbReference type="InterPro" id="IPR036388">
    <property type="entry name" value="WH-like_DNA-bd_sf"/>
</dbReference>
<dbReference type="SMART" id="SM00448">
    <property type="entry name" value="REC"/>
    <property type="match status" value="1"/>
</dbReference>
<evidence type="ECO:0000256" key="7">
    <source>
        <dbReference type="PROSITE-ProRule" id="PRU01091"/>
    </source>
</evidence>
<dbReference type="AlphaFoldDB" id="A0A517U4J1"/>
<evidence type="ECO:0000259" key="8">
    <source>
        <dbReference type="PROSITE" id="PS50110"/>
    </source>
</evidence>
<accession>A0A517U4J1</accession>
<dbReference type="PROSITE" id="PS51755">
    <property type="entry name" value="OMPR_PHOB"/>
    <property type="match status" value="1"/>
</dbReference>
<feature type="domain" description="Response regulatory" evidence="8">
    <location>
        <begin position="2"/>
        <end position="116"/>
    </location>
</feature>
<dbReference type="PANTHER" id="PTHR48111:SF22">
    <property type="entry name" value="REGULATOR OF RPOS"/>
    <property type="match status" value="1"/>
</dbReference>
<evidence type="ECO:0000256" key="6">
    <source>
        <dbReference type="PROSITE-ProRule" id="PRU00169"/>
    </source>
</evidence>
<evidence type="ECO:0000256" key="2">
    <source>
        <dbReference type="ARBA" id="ARBA00023012"/>
    </source>
</evidence>
<evidence type="ECO:0000256" key="4">
    <source>
        <dbReference type="ARBA" id="ARBA00023125"/>
    </source>
</evidence>
<dbReference type="RefSeq" id="WP_145435217.1">
    <property type="nucleotide sequence ID" value="NZ_CP036339.1"/>
</dbReference>
<dbReference type="Pfam" id="PF00486">
    <property type="entry name" value="Trans_reg_C"/>
    <property type="match status" value="1"/>
</dbReference>
<dbReference type="Gene3D" id="1.10.10.10">
    <property type="entry name" value="Winged helix-like DNA-binding domain superfamily/Winged helix DNA-binding domain"/>
    <property type="match status" value="1"/>
</dbReference>
<keyword evidence="4 7" id="KW-0238">DNA-binding</keyword>
<dbReference type="PANTHER" id="PTHR48111">
    <property type="entry name" value="REGULATOR OF RPOS"/>
    <property type="match status" value="1"/>
</dbReference>
<keyword evidence="11" id="KW-1185">Reference proteome</keyword>
<dbReference type="SUPFAM" id="SSF52172">
    <property type="entry name" value="CheY-like"/>
    <property type="match status" value="1"/>
</dbReference>
<dbReference type="KEGG" id="llh:I41_47390"/>
<dbReference type="GO" id="GO:0032993">
    <property type="term" value="C:protein-DNA complex"/>
    <property type="evidence" value="ECO:0007669"/>
    <property type="project" value="TreeGrafter"/>
</dbReference>
<dbReference type="InterPro" id="IPR011006">
    <property type="entry name" value="CheY-like_superfamily"/>
</dbReference>
<dbReference type="PROSITE" id="PS50110">
    <property type="entry name" value="RESPONSE_REGULATORY"/>
    <property type="match status" value="1"/>
</dbReference>
<dbReference type="InterPro" id="IPR001789">
    <property type="entry name" value="Sig_transdc_resp-reg_receiver"/>
</dbReference>
<dbReference type="GO" id="GO:0005829">
    <property type="term" value="C:cytosol"/>
    <property type="evidence" value="ECO:0007669"/>
    <property type="project" value="TreeGrafter"/>
</dbReference>
<name>A0A517U4J1_9BACT</name>